<evidence type="ECO:0008006" key="6">
    <source>
        <dbReference type="Google" id="ProtNLM"/>
    </source>
</evidence>
<dbReference type="Proteomes" id="UP001222800">
    <property type="component" value="Chromosome"/>
</dbReference>
<accession>A0ABY8EA79</accession>
<reference evidence="4 5" key="1">
    <citation type="submission" date="2023-03" db="EMBL/GenBank/DDBJ databases">
        <title>Complete genome sequence of Tepidibacter sp. SWIR-1, isolated from a deep-sea hydrothermal vent.</title>
        <authorList>
            <person name="Li X."/>
        </authorList>
    </citation>
    <scope>NUCLEOTIDE SEQUENCE [LARGE SCALE GENOMIC DNA]</scope>
    <source>
        <strain evidence="4 5">SWIR-1</strain>
    </source>
</reference>
<keyword evidence="5" id="KW-1185">Reference proteome</keyword>
<dbReference type="EMBL" id="CP120733">
    <property type="protein sequence ID" value="WFD09804.1"/>
    <property type="molecule type" value="Genomic_DNA"/>
</dbReference>
<keyword evidence="3" id="KW-0472">Membrane</keyword>
<feature type="coiled-coil region" evidence="1">
    <location>
        <begin position="186"/>
        <end position="216"/>
    </location>
</feature>
<name>A0ABY8EA79_9FIRM</name>
<keyword evidence="3" id="KW-0812">Transmembrane</keyword>
<dbReference type="RefSeq" id="WP_277731755.1">
    <property type="nucleotide sequence ID" value="NZ_CP120733.1"/>
</dbReference>
<feature type="region of interest" description="Disordered" evidence="2">
    <location>
        <begin position="125"/>
        <end position="153"/>
    </location>
</feature>
<feature type="transmembrane region" description="Helical" evidence="3">
    <location>
        <begin position="26"/>
        <end position="46"/>
    </location>
</feature>
<feature type="compositionally biased region" description="Basic and acidic residues" evidence="2">
    <location>
        <begin position="143"/>
        <end position="152"/>
    </location>
</feature>
<evidence type="ECO:0000313" key="4">
    <source>
        <dbReference type="EMBL" id="WFD09804.1"/>
    </source>
</evidence>
<evidence type="ECO:0000313" key="5">
    <source>
        <dbReference type="Proteomes" id="UP001222800"/>
    </source>
</evidence>
<gene>
    <name evidence="4" type="ORF">P4S50_15605</name>
</gene>
<sequence length="297" mass="34985">MNKILLVILYLIPIIIILTYKNKNKYMFTLIYILTISSIFAMNSDIDDSMQAIKYKNYEMINMMSVNNINKKIDDEKNKEQNTASKQKVNNQINSNEENLEKKSEYDNSQVQVINIEKEYNKNLNNDQLDVVDSSTNKGNSSDNKKDEKNKEEELDELQIFNNFKKELQDIEKKGLVPLRKCYGVLKKLQKGKANMDELLKEAQNSRQKCEQVELMYKDLKVPKFKDEENTKLLLDAKMDIQKAFYIRKKAMDYGIDFLDKKNPKYIIKIKNNLKLSDKLVHSCQDKMNKVKFNLKK</sequence>
<feature type="region of interest" description="Disordered" evidence="2">
    <location>
        <begin position="77"/>
        <end position="106"/>
    </location>
</feature>
<evidence type="ECO:0000256" key="3">
    <source>
        <dbReference type="SAM" id="Phobius"/>
    </source>
</evidence>
<feature type="transmembrane region" description="Helical" evidence="3">
    <location>
        <begin position="5"/>
        <end position="20"/>
    </location>
</feature>
<keyword evidence="3" id="KW-1133">Transmembrane helix</keyword>
<keyword evidence="1" id="KW-0175">Coiled coil</keyword>
<feature type="compositionally biased region" description="Low complexity" evidence="2">
    <location>
        <begin position="133"/>
        <end position="142"/>
    </location>
</feature>
<organism evidence="4 5">
    <name type="scientific">Tepidibacter hydrothermalis</name>
    <dbReference type="NCBI Taxonomy" id="3036126"/>
    <lineage>
        <taxon>Bacteria</taxon>
        <taxon>Bacillati</taxon>
        <taxon>Bacillota</taxon>
        <taxon>Clostridia</taxon>
        <taxon>Peptostreptococcales</taxon>
        <taxon>Peptostreptococcaceae</taxon>
        <taxon>Tepidibacter</taxon>
    </lineage>
</organism>
<proteinExistence type="predicted"/>
<protein>
    <recommendedName>
        <fullName evidence="6">DUF5667 domain-containing protein</fullName>
    </recommendedName>
</protein>
<feature type="compositionally biased region" description="Polar residues" evidence="2">
    <location>
        <begin position="81"/>
        <end position="93"/>
    </location>
</feature>
<evidence type="ECO:0000256" key="1">
    <source>
        <dbReference type="SAM" id="Coils"/>
    </source>
</evidence>
<evidence type="ECO:0000256" key="2">
    <source>
        <dbReference type="SAM" id="MobiDB-lite"/>
    </source>
</evidence>